<dbReference type="SUPFAM" id="SSF50729">
    <property type="entry name" value="PH domain-like"/>
    <property type="match status" value="1"/>
</dbReference>
<feature type="compositionally biased region" description="Low complexity" evidence="2">
    <location>
        <begin position="706"/>
        <end position="718"/>
    </location>
</feature>
<protein>
    <submittedName>
        <fullName evidence="5">Uncharacterized protein</fullName>
    </submittedName>
</protein>
<feature type="region of interest" description="Disordered" evidence="2">
    <location>
        <begin position="734"/>
        <end position="761"/>
    </location>
</feature>
<evidence type="ECO:0000313" key="5">
    <source>
        <dbReference type="EMBL" id="OBS69808.1"/>
    </source>
</evidence>
<evidence type="ECO:0000259" key="4">
    <source>
        <dbReference type="Pfam" id="PF22972"/>
    </source>
</evidence>
<comment type="caution">
    <text evidence="5">The sequence shown here is derived from an EMBL/GenBank/DDBJ whole genome shotgun (WGS) entry which is preliminary data.</text>
</comment>
<evidence type="ECO:0000256" key="2">
    <source>
        <dbReference type="SAM" id="MobiDB-lite"/>
    </source>
</evidence>
<dbReference type="GO" id="GO:0006974">
    <property type="term" value="P:DNA damage response"/>
    <property type="evidence" value="ECO:0007669"/>
    <property type="project" value="TreeGrafter"/>
</dbReference>
<dbReference type="GO" id="GO:0005654">
    <property type="term" value="C:nucleoplasm"/>
    <property type="evidence" value="ECO:0007669"/>
    <property type="project" value="TreeGrafter"/>
</dbReference>
<dbReference type="PANTHER" id="PTHR23318">
    <property type="entry name" value="ATP SYNTHASE GAMMA-RELATED"/>
    <property type="match status" value="1"/>
</dbReference>
<dbReference type="STRING" id="56216.A0A1A6GU03"/>
<accession>A0A1A6GU03</accession>
<feature type="domain" description="Serine/threonine-protein phosphatase 4 regulatory subunit 3-like central" evidence="3">
    <location>
        <begin position="155"/>
        <end position="656"/>
    </location>
</feature>
<dbReference type="InterPro" id="IPR016024">
    <property type="entry name" value="ARM-type_fold"/>
</dbReference>
<dbReference type="AlphaFoldDB" id="A0A1A6GU03"/>
<dbReference type="InterPro" id="IPR051137">
    <property type="entry name" value="PP4R3-like"/>
</dbReference>
<dbReference type="GO" id="GO:0072542">
    <property type="term" value="F:protein phosphatase activator activity"/>
    <property type="evidence" value="ECO:0007669"/>
    <property type="project" value="TreeGrafter"/>
</dbReference>
<dbReference type="PANTHER" id="PTHR23318:SF19">
    <property type="entry name" value="PROTEIN PPP4R3C"/>
    <property type="match status" value="1"/>
</dbReference>
<organism evidence="5 6">
    <name type="scientific">Neotoma lepida</name>
    <name type="common">Desert woodrat</name>
    <dbReference type="NCBI Taxonomy" id="56216"/>
    <lineage>
        <taxon>Eukaryota</taxon>
        <taxon>Metazoa</taxon>
        <taxon>Chordata</taxon>
        <taxon>Craniata</taxon>
        <taxon>Vertebrata</taxon>
        <taxon>Euteleostomi</taxon>
        <taxon>Mammalia</taxon>
        <taxon>Eutheria</taxon>
        <taxon>Euarchontoglires</taxon>
        <taxon>Glires</taxon>
        <taxon>Rodentia</taxon>
        <taxon>Myomorpha</taxon>
        <taxon>Muroidea</taxon>
        <taxon>Cricetidae</taxon>
        <taxon>Neotominae</taxon>
        <taxon>Neotoma</taxon>
    </lineage>
</organism>
<dbReference type="InterPro" id="IPR011993">
    <property type="entry name" value="PH-like_dom_sf"/>
</dbReference>
<dbReference type="InterPro" id="IPR055236">
    <property type="entry name" value="EVH1_PP4R3"/>
</dbReference>
<name>A0A1A6GU03_NEOLE</name>
<sequence>MMWLSEAESEIYEHDGLHSVKVYVMNEDEPWKHLCSGQISTKYIESFHGICLLVHSETDESLLLECTIHFDVPYKKPQRDLIIWTEPSNRKVAMYFQYSEDCEDIWEDICLGQGKDPSVEISQELADFLYSFSDMLQIWNLLEEPTCKFHNRLQNIADLFNAVYESPSNKEWLTHLLESQEYIQKLLQFFHSCEDKQNMDGLHFLYIILHGIFFLNETCLFKVMFSDECIMDVVGCLEYDPSLEQPYRHREFLTENATFKEVIPITDYNLRQKIHQTYIIKYICDILLPTPPMSQNNCLSNLTTFILSNKTEIVTMIQEDEMLLPKVFAQLKDNTVGDERWCEFLFFFKEFCEFPKTLSAPQKDALLKKMINLGIMSALKVSIHMQDYKAKLAAVEIFTDLVECNPQIVRVYAMEEAHDRENDDDFLINIMIKQIICDPDPESSHILSLTAVLRTLLDPENMCETDNECERMEFINFFYTHCIYNLAAPIFSMTGQNDSDSDDNRVQICLDNYQNAQLLGVVLELLSFCVTHHKTYIKDYILSNNLLSSVLVLMRSKHTFLVLCALRFMRQMIGHKDEDYNLYIVEKNLFEPVINAFLHNGNRYNLLNSAIIELFEFIRVENIKILIAHIMENYFEAFESVEYVQTFKGLKMKFEEEKKKKSEGKWSLWNTINKLRQKICFKLKKTEEVAVTEQPERTSSEAFDCSSSHSDASTSGMSRPHCSSMVRLVDYPDDEEEEDNDDHHDNDEEEEDEPPRKRPNLVYAMKEDEPWKHICSGKISTKYMEWLQVVCLLVHSKSDGSLLLESTIHLNVLYKKPQRDLIIWTEPNNCTMRFVKIPGKISAKFKVKIRVYKSHELTDYLYSFQDLPQIQNLLEESTCVLHTLENIADLFNAVEETSSHKEQLIVLLENQDYIKNYYSSSTFVKTSRTWKAYMFYISLLKKSYFSTMHIF</sequence>
<comment type="similarity">
    <text evidence="1">Belongs to the SMEK family.</text>
</comment>
<evidence type="ECO:0000259" key="3">
    <source>
        <dbReference type="Pfam" id="PF04802"/>
    </source>
</evidence>
<proteinExistence type="inferred from homology"/>
<feature type="domain" description="PP4R3 EVH1-like" evidence="4">
    <location>
        <begin position="19"/>
        <end position="107"/>
    </location>
</feature>
<dbReference type="InterPro" id="IPR006887">
    <property type="entry name" value="P4R3-like_central_dom"/>
</dbReference>
<dbReference type="EMBL" id="LZPO01066861">
    <property type="protein sequence ID" value="OBS69808.1"/>
    <property type="molecule type" value="Genomic_DNA"/>
</dbReference>
<evidence type="ECO:0000256" key="1">
    <source>
        <dbReference type="ARBA" id="ARBA00008809"/>
    </source>
</evidence>
<reference evidence="5 6" key="1">
    <citation type="submission" date="2016-06" db="EMBL/GenBank/DDBJ databases">
        <title>The Draft Genome Sequence and Annotation of the Desert Woodrat Neotoma lepida.</title>
        <authorList>
            <person name="Campbell M."/>
            <person name="Oakeson K.F."/>
            <person name="Yandell M."/>
            <person name="Halpert J.R."/>
            <person name="Dearing D."/>
        </authorList>
    </citation>
    <scope>NUCLEOTIDE SEQUENCE [LARGE SCALE GENOMIC DNA]</scope>
    <source>
        <strain evidence="5">417</strain>
        <tissue evidence="5">Liver</tissue>
    </source>
</reference>
<evidence type="ECO:0000313" key="6">
    <source>
        <dbReference type="Proteomes" id="UP000092124"/>
    </source>
</evidence>
<feature type="region of interest" description="Disordered" evidence="2">
    <location>
        <begin position="691"/>
        <end position="720"/>
    </location>
</feature>
<dbReference type="Proteomes" id="UP000092124">
    <property type="component" value="Unassembled WGS sequence"/>
</dbReference>
<gene>
    <name evidence="5" type="ORF">A6R68_01652</name>
</gene>
<dbReference type="Pfam" id="PF22972">
    <property type="entry name" value="EVH1_PP4R3"/>
    <property type="match status" value="1"/>
</dbReference>
<dbReference type="Gene3D" id="2.30.29.30">
    <property type="entry name" value="Pleckstrin-homology domain (PH domain)/Phosphotyrosine-binding domain (PTB)"/>
    <property type="match status" value="2"/>
</dbReference>
<keyword evidence="6" id="KW-1185">Reference proteome</keyword>
<dbReference type="Pfam" id="PF04802">
    <property type="entry name" value="PP4R3"/>
    <property type="match status" value="1"/>
</dbReference>
<dbReference type="OrthoDB" id="27483at2759"/>
<dbReference type="SUPFAM" id="SSF48371">
    <property type="entry name" value="ARM repeat"/>
    <property type="match status" value="1"/>
</dbReference>
<dbReference type="GO" id="GO:0030289">
    <property type="term" value="C:protein phosphatase 4 complex"/>
    <property type="evidence" value="ECO:0007669"/>
    <property type="project" value="TreeGrafter"/>
</dbReference>